<sequence length="193" mass="20697">MTRRADAPGCARSSGPSRGGRHGLWRSWLDLEDFEVTKAFVSDLKSNTRTAMIALLNKRLADAIDLKLAIKQAHWNVKGPGFIAIHELFDQVAARVEEHGDTLAERVVQLGGIAAGTTQATAEATSLSPYPTDTTAQNDHVKAVGDRLGAFAKGCREGVDEADTAGDAITADIFTSITRAVDKDHWFVGAHMA</sequence>
<protein>
    <submittedName>
        <fullName evidence="5">DNA starvation/stationary phase protection protein Dps</fullName>
    </submittedName>
</protein>
<dbReference type="PANTHER" id="PTHR42932:SF3">
    <property type="entry name" value="DNA PROTECTION DURING STARVATION PROTEIN"/>
    <property type="match status" value="1"/>
</dbReference>
<dbReference type="InterPro" id="IPR012347">
    <property type="entry name" value="Ferritin-like"/>
</dbReference>
<dbReference type="InterPro" id="IPR009078">
    <property type="entry name" value="Ferritin-like_SF"/>
</dbReference>
<dbReference type="AlphaFoldDB" id="A0A4D7BAY9"/>
<proteinExistence type="inferred from homology"/>
<evidence type="ECO:0000256" key="2">
    <source>
        <dbReference type="RuleBase" id="RU003875"/>
    </source>
</evidence>
<dbReference type="PANTHER" id="PTHR42932">
    <property type="entry name" value="GENERAL STRESS PROTEIN 20U"/>
    <property type="match status" value="1"/>
</dbReference>
<comment type="similarity">
    <text evidence="1 2">Belongs to the Dps family.</text>
</comment>
<dbReference type="KEGG" id="pstg:E8M01_21815"/>
<dbReference type="InterPro" id="IPR008331">
    <property type="entry name" value="Ferritin_DPS_dom"/>
</dbReference>
<dbReference type="CDD" id="cd01043">
    <property type="entry name" value="DPS"/>
    <property type="match status" value="1"/>
</dbReference>
<feature type="region of interest" description="Disordered" evidence="3">
    <location>
        <begin position="1"/>
        <end position="21"/>
    </location>
</feature>
<reference evidence="5 6" key="1">
    <citation type="submission" date="2019-04" db="EMBL/GenBank/DDBJ databases">
        <title>Phreatobacter aquaticus sp. nov.</title>
        <authorList>
            <person name="Choi A."/>
        </authorList>
    </citation>
    <scope>NUCLEOTIDE SEQUENCE [LARGE SCALE GENOMIC DNA]</scope>
    <source>
        <strain evidence="5 6">KCTC 52518</strain>
    </source>
</reference>
<dbReference type="OrthoDB" id="9797687at2"/>
<dbReference type="PIRSF" id="PIRSF005900">
    <property type="entry name" value="Dps"/>
    <property type="match status" value="1"/>
</dbReference>
<evidence type="ECO:0000313" key="5">
    <source>
        <dbReference type="EMBL" id="QCI66636.1"/>
    </source>
</evidence>
<dbReference type="Pfam" id="PF00210">
    <property type="entry name" value="Ferritin"/>
    <property type="match status" value="1"/>
</dbReference>
<dbReference type="Gene3D" id="1.20.1260.10">
    <property type="match status" value="1"/>
</dbReference>
<evidence type="ECO:0000256" key="3">
    <source>
        <dbReference type="SAM" id="MobiDB-lite"/>
    </source>
</evidence>
<dbReference type="GO" id="GO:0008199">
    <property type="term" value="F:ferric iron binding"/>
    <property type="evidence" value="ECO:0007669"/>
    <property type="project" value="InterPro"/>
</dbReference>
<accession>A0A4D7BAY9</accession>
<keyword evidence="6" id="KW-1185">Reference proteome</keyword>
<dbReference type="SUPFAM" id="SSF47240">
    <property type="entry name" value="Ferritin-like"/>
    <property type="match status" value="1"/>
</dbReference>
<dbReference type="Proteomes" id="UP000298781">
    <property type="component" value="Chromosome"/>
</dbReference>
<name>A0A4D7BAY9_9HYPH</name>
<feature type="domain" description="Ferritin/DPS" evidence="4">
    <location>
        <begin position="53"/>
        <end position="192"/>
    </location>
</feature>
<evidence type="ECO:0000313" key="6">
    <source>
        <dbReference type="Proteomes" id="UP000298781"/>
    </source>
</evidence>
<gene>
    <name evidence="5" type="primary">dps</name>
    <name evidence="5" type="synonym">pexB</name>
    <name evidence="5" type="ORF">E8M01_21815</name>
</gene>
<dbReference type="EMBL" id="CP039690">
    <property type="protein sequence ID" value="QCI66636.1"/>
    <property type="molecule type" value="Genomic_DNA"/>
</dbReference>
<organism evidence="5 6">
    <name type="scientific">Phreatobacter stygius</name>
    <dbReference type="NCBI Taxonomy" id="1940610"/>
    <lineage>
        <taxon>Bacteria</taxon>
        <taxon>Pseudomonadati</taxon>
        <taxon>Pseudomonadota</taxon>
        <taxon>Alphaproteobacteria</taxon>
        <taxon>Hyphomicrobiales</taxon>
        <taxon>Phreatobacteraceae</taxon>
        <taxon>Phreatobacter</taxon>
    </lineage>
</organism>
<dbReference type="NCBIfam" id="NF006975">
    <property type="entry name" value="PRK09448.1"/>
    <property type="match status" value="1"/>
</dbReference>
<evidence type="ECO:0000259" key="4">
    <source>
        <dbReference type="Pfam" id="PF00210"/>
    </source>
</evidence>
<dbReference type="InterPro" id="IPR002177">
    <property type="entry name" value="DPS_DNA-bd"/>
</dbReference>
<dbReference type="PRINTS" id="PR01346">
    <property type="entry name" value="HELNAPAPROT"/>
</dbReference>
<evidence type="ECO:0000256" key="1">
    <source>
        <dbReference type="ARBA" id="ARBA00009497"/>
    </source>
</evidence>